<proteinExistence type="predicted"/>
<feature type="region of interest" description="Disordered" evidence="1">
    <location>
        <begin position="218"/>
        <end position="251"/>
    </location>
</feature>
<dbReference type="EMBL" id="JADGJQ010000023">
    <property type="protein sequence ID" value="KAJ3178927.1"/>
    <property type="molecule type" value="Genomic_DNA"/>
</dbReference>
<dbReference type="AlphaFoldDB" id="A0AAD5TK33"/>
<feature type="compositionally biased region" description="Polar residues" evidence="1">
    <location>
        <begin position="190"/>
        <end position="206"/>
    </location>
</feature>
<evidence type="ECO:0000313" key="3">
    <source>
        <dbReference type="Proteomes" id="UP001212152"/>
    </source>
</evidence>
<comment type="caution">
    <text evidence="2">The sequence shown here is derived from an EMBL/GenBank/DDBJ whole genome shotgun (WGS) entry which is preliminary data.</text>
</comment>
<feature type="compositionally biased region" description="Pro residues" evidence="1">
    <location>
        <begin position="221"/>
        <end position="234"/>
    </location>
</feature>
<dbReference type="Proteomes" id="UP001212152">
    <property type="component" value="Unassembled WGS sequence"/>
</dbReference>
<evidence type="ECO:0000313" key="2">
    <source>
        <dbReference type="EMBL" id="KAJ3178927.1"/>
    </source>
</evidence>
<feature type="compositionally biased region" description="Low complexity" evidence="1">
    <location>
        <begin position="127"/>
        <end position="139"/>
    </location>
</feature>
<accession>A0AAD5TK33</accession>
<organism evidence="2 3">
    <name type="scientific">Geranomyces variabilis</name>
    <dbReference type="NCBI Taxonomy" id="109894"/>
    <lineage>
        <taxon>Eukaryota</taxon>
        <taxon>Fungi</taxon>
        <taxon>Fungi incertae sedis</taxon>
        <taxon>Chytridiomycota</taxon>
        <taxon>Chytridiomycota incertae sedis</taxon>
        <taxon>Chytridiomycetes</taxon>
        <taxon>Spizellomycetales</taxon>
        <taxon>Powellomycetaceae</taxon>
        <taxon>Geranomyces</taxon>
    </lineage>
</organism>
<feature type="compositionally biased region" description="Low complexity" evidence="1">
    <location>
        <begin position="22"/>
        <end position="33"/>
    </location>
</feature>
<evidence type="ECO:0000256" key="1">
    <source>
        <dbReference type="SAM" id="MobiDB-lite"/>
    </source>
</evidence>
<name>A0AAD5TK33_9FUNG</name>
<feature type="compositionally biased region" description="Low complexity" evidence="1">
    <location>
        <begin position="173"/>
        <end position="184"/>
    </location>
</feature>
<gene>
    <name evidence="2" type="ORF">HDU87_003194</name>
</gene>
<reference evidence="2" key="1">
    <citation type="submission" date="2020-05" db="EMBL/GenBank/DDBJ databases">
        <title>Phylogenomic resolution of chytrid fungi.</title>
        <authorList>
            <person name="Stajich J.E."/>
            <person name="Amses K."/>
            <person name="Simmons R."/>
            <person name="Seto K."/>
            <person name="Myers J."/>
            <person name="Bonds A."/>
            <person name="Quandt C.A."/>
            <person name="Barry K."/>
            <person name="Liu P."/>
            <person name="Grigoriev I."/>
            <person name="Longcore J.E."/>
            <person name="James T.Y."/>
        </authorList>
    </citation>
    <scope>NUCLEOTIDE SEQUENCE</scope>
    <source>
        <strain evidence="2">JEL0379</strain>
    </source>
</reference>
<protein>
    <submittedName>
        <fullName evidence="2">Uncharacterized protein</fullName>
    </submittedName>
</protein>
<sequence length="460" mass="50435">MWKKREALAESDSKLRRGSRNESSSSSSPSPSESEFDLLRQENQHLASKIDELCATVDRLAATVQMQRENLEHVRFELGDLRRGGVGGGAGTGTDSPRASPLTQAHHQQPQHQQQQLPPLPTPSVSPVPSSSSSSTHVASDLHVRTSSLSLKHVPKPDSPIRAGADRPPPFPFAAGATTTPATTDHSHHQIQNLTPPPSDYNSKSNPALARVALPAEYTPVAPPPDYTRQPPPRTHAFNSHHHQRQQQLYHHQYQHPDMQPQQQHHHHHHHQQRIIWVVPNKWASSATSLQSLASHFADLRTQAVASFCAQPWWVAGNKNASTTTAGARMTTTFVKTAVMAGVDDPLEWVRRRDAGNGGGGGVGGSMSTVVVYASYAATGDRIPDMDSALLNRLRDSQIKFTSVFLLLSEQAPSTVRMNHASGASLVHFSRMKGLIDDEFNRRALAELADDVGMLFRQHI</sequence>
<feature type="compositionally biased region" description="Low complexity" evidence="1">
    <location>
        <begin position="101"/>
        <end position="117"/>
    </location>
</feature>
<keyword evidence="3" id="KW-1185">Reference proteome</keyword>
<feature type="region of interest" description="Disordered" evidence="1">
    <location>
        <begin position="1"/>
        <end position="41"/>
    </location>
</feature>
<feature type="region of interest" description="Disordered" evidence="1">
    <location>
        <begin position="75"/>
        <end position="206"/>
    </location>
</feature>
<feature type="compositionally biased region" description="Basic and acidic residues" evidence="1">
    <location>
        <begin position="1"/>
        <end position="15"/>
    </location>
</feature>